<feature type="signal peptide" evidence="3">
    <location>
        <begin position="1"/>
        <end position="18"/>
    </location>
</feature>
<keyword evidence="6" id="KW-1185">Reference proteome</keyword>
<evidence type="ECO:0000313" key="5">
    <source>
        <dbReference type="EMBL" id="KAL0952195.1"/>
    </source>
</evidence>
<keyword evidence="1 3" id="KW-0732">Signal</keyword>
<protein>
    <recommendedName>
        <fullName evidence="4">Yeast cell wall synthesis Kre9/Knh1-like N-terminal domain-containing protein</fullName>
    </recommendedName>
</protein>
<feature type="chain" id="PRO_5046972157" description="Yeast cell wall synthesis Kre9/Knh1-like N-terminal domain-containing protein" evidence="3">
    <location>
        <begin position="19"/>
        <end position="224"/>
    </location>
</feature>
<evidence type="ECO:0000313" key="6">
    <source>
        <dbReference type="Proteomes" id="UP001556367"/>
    </source>
</evidence>
<organism evidence="5 6">
    <name type="scientific">Hohenbuehelia grisea</name>
    <dbReference type="NCBI Taxonomy" id="104357"/>
    <lineage>
        <taxon>Eukaryota</taxon>
        <taxon>Fungi</taxon>
        <taxon>Dikarya</taxon>
        <taxon>Basidiomycota</taxon>
        <taxon>Agaricomycotina</taxon>
        <taxon>Agaricomycetes</taxon>
        <taxon>Agaricomycetidae</taxon>
        <taxon>Agaricales</taxon>
        <taxon>Pleurotineae</taxon>
        <taxon>Pleurotaceae</taxon>
        <taxon>Hohenbuehelia</taxon>
    </lineage>
</organism>
<reference evidence="6" key="1">
    <citation type="submission" date="2024-06" db="EMBL/GenBank/DDBJ databases">
        <title>Multi-omics analyses provide insights into the biosynthesis of the anticancer antibiotic pleurotin in Hohenbuehelia grisea.</title>
        <authorList>
            <person name="Weaver J.A."/>
            <person name="Alberti F."/>
        </authorList>
    </citation>
    <scope>NUCLEOTIDE SEQUENCE [LARGE SCALE GENOMIC DNA]</scope>
    <source>
        <strain evidence="6">T-177</strain>
    </source>
</reference>
<evidence type="ECO:0000259" key="4">
    <source>
        <dbReference type="Pfam" id="PF10342"/>
    </source>
</evidence>
<dbReference type="Pfam" id="PF10342">
    <property type="entry name" value="Kre9_KNH"/>
    <property type="match status" value="1"/>
</dbReference>
<evidence type="ECO:0000256" key="1">
    <source>
        <dbReference type="ARBA" id="ARBA00022729"/>
    </source>
</evidence>
<feature type="domain" description="Yeast cell wall synthesis Kre9/Knh1-like N-terminal" evidence="4">
    <location>
        <begin position="29"/>
        <end position="114"/>
    </location>
</feature>
<feature type="compositionally biased region" description="Low complexity" evidence="2">
    <location>
        <begin position="171"/>
        <end position="191"/>
    </location>
</feature>
<feature type="region of interest" description="Disordered" evidence="2">
    <location>
        <begin position="165"/>
        <end position="191"/>
    </location>
</feature>
<dbReference type="EMBL" id="JASNQZ010000011">
    <property type="protein sequence ID" value="KAL0952195.1"/>
    <property type="molecule type" value="Genomic_DNA"/>
</dbReference>
<comment type="caution">
    <text evidence="5">The sequence shown here is derived from an EMBL/GenBank/DDBJ whole genome shotgun (WGS) entry which is preliminary data.</text>
</comment>
<dbReference type="Proteomes" id="UP001556367">
    <property type="component" value="Unassembled WGS sequence"/>
</dbReference>
<proteinExistence type="predicted"/>
<evidence type="ECO:0000256" key="2">
    <source>
        <dbReference type="SAM" id="MobiDB-lite"/>
    </source>
</evidence>
<accession>A0ABR3JAM7</accession>
<evidence type="ECO:0000256" key="3">
    <source>
        <dbReference type="SAM" id="SignalP"/>
    </source>
</evidence>
<gene>
    <name evidence="5" type="ORF">HGRIS_008805</name>
</gene>
<sequence length="224" mass="22341">MFLKFSFLLLHSVAFVASLSIDAPKDPHSASPVTINWQNSGNDFASISTFSIFLINQQFNNFFGIANNVPQEDSRGGSITLLLPAVTVPDGYTIQFTDIGNRTNVFGESPPFSINLDPASTTASSVSSASALSTGALSSASGSSPVTPRPVSTSAFGTTVSAAPVSSVTQPGSATASGATSGTSPAASGGATGAPFNAAQKITGGSTVFAVVVAALAGVMALAV</sequence>
<name>A0ABR3JAM7_9AGAR</name>
<dbReference type="InterPro" id="IPR018466">
    <property type="entry name" value="Kre9/Knh1-like_N"/>
</dbReference>